<protein>
    <submittedName>
        <fullName evidence="1">Uncharacterized protein</fullName>
    </submittedName>
</protein>
<proteinExistence type="predicted"/>
<dbReference type="Proteomes" id="UP000613580">
    <property type="component" value="Unassembled WGS sequence"/>
</dbReference>
<reference evidence="1" key="1">
    <citation type="submission" date="2020-05" db="EMBL/GenBank/DDBJ databases">
        <title>Mycena genomes resolve the evolution of fungal bioluminescence.</title>
        <authorList>
            <person name="Tsai I.J."/>
        </authorList>
    </citation>
    <scope>NUCLEOTIDE SEQUENCE</scope>
    <source>
        <strain evidence="1">110903Hualien_Pintung</strain>
    </source>
</reference>
<gene>
    <name evidence="1" type="ORF">HMN09_00792000</name>
</gene>
<dbReference type="AlphaFoldDB" id="A0A8H6SVF7"/>
<keyword evidence="2" id="KW-1185">Reference proteome</keyword>
<evidence type="ECO:0000313" key="2">
    <source>
        <dbReference type="Proteomes" id="UP000613580"/>
    </source>
</evidence>
<evidence type="ECO:0000313" key="1">
    <source>
        <dbReference type="EMBL" id="KAF7305396.1"/>
    </source>
</evidence>
<name>A0A8H6SVF7_MYCCL</name>
<comment type="caution">
    <text evidence="1">The sequence shown here is derived from an EMBL/GenBank/DDBJ whole genome shotgun (WGS) entry which is preliminary data.</text>
</comment>
<accession>A0A8H6SVF7</accession>
<dbReference type="EMBL" id="JACAZE010000010">
    <property type="protein sequence ID" value="KAF7305396.1"/>
    <property type="molecule type" value="Genomic_DNA"/>
</dbReference>
<organism evidence="1 2">
    <name type="scientific">Mycena chlorophos</name>
    <name type="common">Agaric fungus</name>
    <name type="synonym">Agaricus chlorophos</name>
    <dbReference type="NCBI Taxonomy" id="658473"/>
    <lineage>
        <taxon>Eukaryota</taxon>
        <taxon>Fungi</taxon>
        <taxon>Dikarya</taxon>
        <taxon>Basidiomycota</taxon>
        <taxon>Agaricomycotina</taxon>
        <taxon>Agaricomycetes</taxon>
        <taxon>Agaricomycetidae</taxon>
        <taxon>Agaricales</taxon>
        <taxon>Marasmiineae</taxon>
        <taxon>Mycenaceae</taxon>
        <taxon>Mycena</taxon>
    </lineage>
</organism>
<sequence length="282" mass="31055">MALRDADLLFQGAVLANVERYSNSYIADSEIVSGATVEAEATLVRQLERFVDYIKSREEVVKQLKLEEAGIVLDPHTGMDSGAPLYPKEFLSAFCNYLCLTRQGQRARRLTVSSLRNKFAVFFGMTRRRTGSSYDKDTIRHVMKHIEGVARLPFEFPTGVGEMDMPVVDAPQAHGASGEKPNTTKTELAEEDQATIQRFERADGNPQVHDDVMDVEQRYSSVVASTAGLQIPERLLSALDPALRAAWVEAVAGIPEGETQYSLAPQAVIAAVRRALLGQESP</sequence>